<accession>A0A0F7ZSD6</accession>
<protein>
    <recommendedName>
        <fullName evidence="4">Hydantoin racemase</fullName>
    </recommendedName>
</protein>
<gene>
    <name evidence="2" type="ORF">HIM_09433</name>
</gene>
<dbReference type="Proteomes" id="UP000054481">
    <property type="component" value="Unassembled WGS sequence"/>
</dbReference>
<proteinExistence type="inferred from homology"/>
<evidence type="ECO:0000313" key="3">
    <source>
        <dbReference type="Proteomes" id="UP000054481"/>
    </source>
</evidence>
<evidence type="ECO:0008006" key="4">
    <source>
        <dbReference type="Google" id="ProtNLM"/>
    </source>
</evidence>
<evidence type="ECO:0000256" key="1">
    <source>
        <dbReference type="ARBA" id="ARBA00038414"/>
    </source>
</evidence>
<comment type="similarity">
    <text evidence="1">Belongs to the HyuE racemase family.</text>
</comment>
<dbReference type="InterPro" id="IPR052186">
    <property type="entry name" value="Hydantoin_racemase-like"/>
</dbReference>
<dbReference type="Pfam" id="PF01177">
    <property type="entry name" value="Asp_Glu_race"/>
    <property type="match status" value="1"/>
</dbReference>
<name>A0A0F7ZSD6_9HYPO</name>
<keyword evidence="3" id="KW-1185">Reference proteome</keyword>
<dbReference type="InterPro" id="IPR053714">
    <property type="entry name" value="Iso_Racemase_Enz_sf"/>
</dbReference>
<dbReference type="InterPro" id="IPR015942">
    <property type="entry name" value="Asp/Glu/hydantoin_racemase"/>
</dbReference>
<dbReference type="AlphaFoldDB" id="A0A0F7ZSD6"/>
<dbReference type="PANTHER" id="PTHR28047:SF5">
    <property type="entry name" value="PROTEIN DCG1"/>
    <property type="match status" value="1"/>
</dbReference>
<sequence>MKILLLNPNSSTAMTHAMTLAAQSVSVTDSLQIDPYTAPSSAPASINNDSDIEASTLVVQEDLIHRKSIHLGDYDAVLVACYSAHTLVPQLANQFPNLAVTGIFEASILTGLSLISSTPNQEQWGIVTTGEFWESHLARGISDFLGRDGTGDAKFAGVFSTGLTAGDFHTVSPDEVREKLKAATARLLHSGNVTCVAMGCGGMAGLEDIIRSTARQVYGQERAAALYVVDGVKAGILQLFLTVHSRRVFR</sequence>
<dbReference type="PANTHER" id="PTHR28047">
    <property type="entry name" value="PROTEIN DCG1"/>
    <property type="match status" value="1"/>
</dbReference>
<dbReference type="Gene3D" id="3.40.50.12500">
    <property type="match status" value="1"/>
</dbReference>
<reference evidence="2 3" key="1">
    <citation type="journal article" date="2014" name="Genome Biol. Evol.">
        <title>Comparative genomics and transcriptomics analyses reveal divergent lifestyle features of nematode endoparasitic fungus Hirsutella minnesotensis.</title>
        <authorList>
            <person name="Lai Y."/>
            <person name="Liu K."/>
            <person name="Zhang X."/>
            <person name="Zhang X."/>
            <person name="Li K."/>
            <person name="Wang N."/>
            <person name="Shu C."/>
            <person name="Wu Y."/>
            <person name="Wang C."/>
            <person name="Bushley K.E."/>
            <person name="Xiang M."/>
            <person name="Liu X."/>
        </authorList>
    </citation>
    <scope>NUCLEOTIDE SEQUENCE [LARGE SCALE GENOMIC DNA]</scope>
    <source>
        <strain evidence="2 3">3608</strain>
    </source>
</reference>
<dbReference type="EMBL" id="KQ030585">
    <property type="protein sequence ID" value="KJZ71178.1"/>
    <property type="molecule type" value="Genomic_DNA"/>
</dbReference>
<dbReference type="GO" id="GO:0047661">
    <property type="term" value="F:amino-acid racemase activity"/>
    <property type="evidence" value="ECO:0007669"/>
    <property type="project" value="InterPro"/>
</dbReference>
<dbReference type="OrthoDB" id="412018at2759"/>
<organism evidence="2 3">
    <name type="scientific">Hirsutella minnesotensis 3608</name>
    <dbReference type="NCBI Taxonomy" id="1043627"/>
    <lineage>
        <taxon>Eukaryota</taxon>
        <taxon>Fungi</taxon>
        <taxon>Dikarya</taxon>
        <taxon>Ascomycota</taxon>
        <taxon>Pezizomycotina</taxon>
        <taxon>Sordariomycetes</taxon>
        <taxon>Hypocreomycetidae</taxon>
        <taxon>Hypocreales</taxon>
        <taxon>Ophiocordycipitaceae</taxon>
        <taxon>Hirsutella</taxon>
    </lineage>
</organism>
<evidence type="ECO:0000313" key="2">
    <source>
        <dbReference type="EMBL" id="KJZ71178.1"/>
    </source>
</evidence>